<evidence type="ECO:0000313" key="2">
    <source>
        <dbReference type="EMBL" id="KAK4525504.1"/>
    </source>
</evidence>
<dbReference type="SUPFAM" id="SSF56112">
    <property type="entry name" value="Protein kinase-like (PK-like)"/>
    <property type="match status" value="1"/>
</dbReference>
<dbReference type="GO" id="GO:0006646">
    <property type="term" value="P:phosphatidylethanolamine biosynthetic process"/>
    <property type="evidence" value="ECO:0007669"/>
    <property type="project" value="TreeGrafter"/>
</dbReference>
<comment type="similarity">
    <text evidence="1">Belongs to the choline/ethanolamine kinase family.</text>
</comment>
<dbReference type="AlphaFoldDB" id="A0AAV9IDL4"/>
<dbReference type="InterPro" id="IPR011009">
    <property type="entry name" value="Kinase-like_dom_sf"/>
</dbReference>
<evidence type="ECO:0008006" key="4">
    <source>
        <dbReference type="Google" id="ProtNLM"/>
    </source>
</evidence>
<proteinExistence type="inferred from homology"/>
<evidence type="ECO:0000313" key="3">
    <source>
        <dbReference type="Proteomes" id="UP001300502"/>
    </source>
</evidence>
<keyword evidence="3" id="KW-1185">Reference proteome</keyword>
<dbReference type="Pfam" id="PF01633">
    <property type="entry name" value="Choline_kinase"/>
    <property type="match status" value="1"/>
</dbReference>
<organism evidence="2 3">
    <name type="scientific">Galdieria yellowstonensis</name>
    <dbReference type="NCBI Taxonomy" id="3028027"/>
    <lineage>
        <taxon>Eukaryota</taxon>
        <taxon>Rhodophyta</taxon>
        <taxon>Bangiophyceae</taxon>
        <taxon>Galdieriales</taxon>
        <taxon>Galdieriaceae</taxon>
        <taxon>Galdieria</taxon>
    </lineage>
</organism>
<dbReference type="EMBL" id="JANCYU010000031">
    <property type="protein sequence ID" value="KAK4525504.1"/>
    <property type="molecule type" value="Genomic_DNA"/>
</dbReference>
<comment type="caution">
    <text evidence="2">The sequence shown here is derived from an EMBL/GenBank/DDBJ whole genome shotgun (WGS) entry which is preliminary data.</text>
</comment>
<name>A0AAV9IDL4_9RHOD</name>
<dbReference type="PANTHER" id="PTHR22603">
    <property type="entry name" value="CHOLINE/ETHANOALAMINE KINASE"/>
    <property type="match status" value="1"/>
</dbReference>
<dbReference type="CDD" id="cd05157">
    <property type="entry name" value="ETNK_euk"/>
    <property type="match status" value="1"/>
</dbReference>
<sequence>MKSSTVVLTLVAFGTAAYIYLQLQRDIRHASQRHKKRTFWSKLVNRNDGIPYVAFRVSLEPTLIKNQVKYVCKALVPGWRHLDDTELRVERVLGGITNRIFCVSVKNDTQNQYYSKVLVRVFGAEGIIDREKENEIFEQLAANTIAPSFIGEFTNGRIESWLQGRCISIDEMRYPTISKAVAQKLAVLHRFQPKSSGNNLQDSPVWESIYGWLREAKVALKHLENRGVDETRMSLLRQIDLQVLGKELEFLRSALQKTPSPIVFCHNDLLFGNILYDETSGTVHFVDFEYSGWNYRGFDIGNHFCECMGGTDNGVPDYTKYPTEEQQHLFCQYYLGAYEGLKDVSLVKEEDIKSLMIEANRYALLSHFYWGMWALCLSVDQTVDFDYLLFGVNRFKEYYRFREKFLELS</sequence>
<accession>A0AAV9IDL4</accession>
<reference evidence="2 3" key="1">
    <citation type="submission" date="2022-07" db="EMBL/GenBank/DDBJ databases">
        <title>Genome-wide signatures of adaptation to extreme environments.</title>
        <authorList>
            <person name="Cho C.H."/>
            <person name="Yoon H.S."/>
        </authorList>
    </citation>
    <scope>NUCLEOTIDE SEQUENCE [LARGE SCALE GENOMIC DNA]</scope>
    <source>
        <strain evidence="2 3">108.79 E11</strain>
    </source>
</reference>
<dbReference type="GO" id="GO:0004103">
    <property type="term" value="F:choline kinase activity"/>
    <property type="evidence" value="ECO:0007669"/>
    <property type="project" value="TreeGrafter"/>
</dbReference>
<protein>
    <recommendedName>
        <fullName evidence="4">Ethanolamine kinase</fullName>
    </recommendedName>
</protein>
<dbReference type="PANTHER" id="PTHR22603:SF93">
    <property type="entry name" value="RE24176P"/>
    <property type="match status" value="1"/>
</dbReference>
<dbReference type="GO" id="GO:0004305">
    <property type="term" value="F:ethanolamine kinase activity"/>
    <property type="evidence" value="ECO:0007669"/>
    <property type="project" value="TreeGrafter"/>
</dbReference>
<dbReference type="Gene3D" id="3.30.200.20">
    <property type="entry name" value="Phosphorylase Kinase, domain 1"/>
    <property type="match status" value="1"/>
</dbReference>
<dbReference type="Gene3D" id="3.90.1200.10">
    <property type="match status" value="1"/>
</dbReference>
<dbReference type="GO" id="GO:0005737">
    <property type="term" value="C:cytoplasm"/>
    <property type="evidence" value="ECO:0007669"/>
    <property type="project" value="TreeGrafter"/>
</dbReference>
<dbReference type="Proteomes" id="UP001300502">
    <property type="component" value="Unassembled WGS sequence"/>
</dbReference>
<gene>
    <name evidence="2" type="ORF">GAYE_SCF13G3412</name>
</gene>
<evidence type="ECO:0000256" key="1">
    <source>
        <dbReference type="ARBA" id="ARBA00038211"/>
    </source>
</evidence>